<reference evidence="9 10" key="1">
    <citation type="submission" date="2023-08" db="EMBL/GenBank/DDBJ databases">
        <title>Black Yeasts Isolated from many extreme environments.</title>
        <authorList>
            <person name="Coleine C."/>
            <person name="Stajich J.E."/>
            <person name="Selbmann L."/>
        </authorList>
    </citation>
    <scope>NUCLEOTIDE SEQUENCE [LARGE SCALE GENOMIC DNA]</scope>
    <source>
        <strain evidence="9 10">CCFEE 5792</strain>
    </source>
</reference>
<dbReference type="GO" id="GO:0006406">
    <property type="term" value="P:mRNA export from nucleus"/>
    <property type="evidence" value="ECO:0007669"/>
    <property type="project" value="TreeGrafter"/>
</dbReference>
<dbReference type="PANTHER" id="PTHR13257">
    <property type="entry name" value="NUCLEOPORIN NUP84-RELATED"/>
    <property type="match status" value="1"/>
</dbReference>
<dbReference type="PANTHER" id="PTHR13257:SF0">
    <property type="entry name" value="NUCLEAR PORE COMPLEX PROTEIN NUP88"/>
    <property type="match status" value="1"/>
</dbReference>
<feature type="region of interest" description="Disordered" evidence="8">
    <location>
        <begin position="1"/>
        <end position="52"/>
    </location>
</feature>
<organism evidence="9 10">
    <name type="scientific">Exophiala bonariae</name>
    <dbReference type="NCBI Taxonomy" id="1690606"/>
    <lineage>
        <taxon>Eukaryota</taxon>
        <taxon>Fungi</taxon>
        <taxon>Dikarya</taxon>
        <taxon>Ascomycota</taxon>
        <taxon>Pezizomycotina</taxon>
        <taxon>Eurotiomycetes</taxon>
        <taxon>Chaetothyriomycetidae</taxon>
        <taxon>Chaetothyriales</taxon>
        <taxon>Herpotrichiellaceae</taxon>
        <taxon>Exophiala</taxon>
    </lineage>
</organism>
<proteinExistence type="predicted"/>
<comment type="caution">
    <text evidence="9">The sequence shown here is derived from an EMBL/GenBank/DDBJ whole genome shotgun (WGS) entry which is preliminary data.</text>
</comment>
<accession>A0AAV9N7C1</accession>
<dbReference type="Proteomes" id="UP001358417">
    <property type="component" value="Unassembled WGS sequence"/>
</dbReference>
<evidence type="ECO:0000256" key="6">
    <source>
        <dbReference type="ARBA" id="ARBA00023132"/>
    </source>
</evidence>
<keyword evidence="4" id="KW-0653">Protein transport</keyword>
<dbReference type="GO" id="GO:0006606">
    <property type="term" value="P:protein import into nucleus"/>
    <property type="evidence" value="ECO:0007669"/>
    <property type="project" value="TreeGrafter"/>
</dbReference>
<evidence type="ECO:0000256" key="1">
    <source>
        <dbReference type="ARBA" id="ARBA00004567"/>
    </source>
</evidence>
<dbReference type="GeneID" id="89971986"/>
<keyword evidence="10" id="KW-1185">Reference proteome</keyword>
<dbReference type="AlphaFoldDB" id="A0AAV9N7C1"/>
<dbReference type="InterPro" id="IPR037700">
    <property type="entry name" value="NUP88/NUP82"/>
</dbReference>
<keyword evidence="7" id="KW-0539">Nucleus</keyword>
<evidence type="ECO:0000256" key="7">
    <source>
        <dbReference type="ARBA" id="ARBA00023242"/>
    </source>
</evidence>
<evidence type="ECO:0000256" key="3">
    <source>
        <dbReference type="ARBA" id="ARBA00022816"/>
    </source>
</evidence>
<name>A0AAV9N7C1_9EURO</name>
<evidence type="ECO:0000256" key="2">
    <source>
        <dbReference type="ARBA" id="ARBA00022448"/>
    </source>
</evidence>
<dbReference type="GO" id="GO:0000056">
    <property type="term" value="P:ribosomal small subunit export from nucleus"/>
    <property type="evidence" value="ECO:0007669"/>
    <property type="project" value="InterPro"/>
</dbReference>
<evidence type="ECO:0000313" key="10">
    <source>
        <dbReference type="Proteomes" id="UP001358417"/>
    </source>
</evidence>
<keyword evidence="2" id="KW-0813">Transport</keyword>
<keyword evidence="5" id="KW-0811">Translocation</keyword>
<protein>
    <recommendedName>
        <fullName evidence="11">Nuclear pore complex protein An-Nup82</fullName>
    </recommendedName>
</protein>
<feature type="compositionally biased region" description="Low complexity" evidence="8">
    <location>
        <begin position="23"/>
        <end position="34"/>
    </location>
</feature>
<sequence>MPKVIGYTPPWLSRPSPGAKIFSDPAPQSPSSPSKRASYLTAPTSSNDYQGPRRLIATRGTEIFTVVGNKIRWADLVSVRDDWEDGFQSGNSRSGLSRASDSDTQNHTYRTLDVSIYYKIRQMVISPSGSFLAICTEHTVHIAVLPPSSRLSENDSSPLKLKTYQLGPTIHVIPESPLASVLWHPLASSSNSTDCIVTITSEAAVRVWEIDRSNKWSFERPALAIDLRKLADGVSCDQDFEPSGFGKTRGFSVDDFDMEVSSACFGGHGRSDEDPWAAMTLWVAMRNSDIYALCPLLPSKWTPTPTTIPALSTAAVSRIASISIENTNQDERRAADQQYEWASELDREDTQLVESADSIGQREVCLRPQNPSAIPRLQGPFSVQPSDDDTDIEISDIYVFPTIIDEQEILSGEDDEDDLFNSSGTIPFTTVCVATPDNELWFAIDLDGVTGQWLPKKGRSAFSLPSADAKELTLIDTFALDDSLPGNTTNWPTFTVDVVHNYSIFLTSTNRVYSLSFNDWITRLAAEMNCAEGEDHGLKTRLETSAASPVCITNKLLETSEQSAEALSAPAIIDDTGLGYFLLTSTPTTPYAVSFDQAHLRASTIEPSSPELSSLSPSRILARLPEQPANDDIAALPSRSPYAPAGIFYVNHLQPLDNLRQRLPPNLKRVLVEKPMRLSPFTLEIMTAAHRTVSVQTSALENAASELFRRCERLREELGDQVKQMTDLAQRLQRLQPGGEEDEKGEAKVAKSHQDRIVEAKEKQAKLVARYEAVRRTVGRLSGRKRDLNSKETAWINEIDVLASAVGIGSDKEEEKPDNDRSRLDARFDTVCQGISTFLRSTLTKIPSQAKKLSSSLVEESQRVEKQSPALDQSVSSLSASTSLSRSRASIGTTASNGGSGSGSALFGVSSRLQKERIADVMAMVEREGAVIDAVVQRLDKLKVEY</sequence>
<evidence type="ECO:0000256" key="4">
    <source>
        <dbReference type="ARBA" id="ARBA00022927"/>
    </source>
</evidence>
<evidence type="ECO:0008006" key="11">
    <source>
        <dbReference type="Google" id="ProtNLM"/>
    </source>
</evidence>
<evidence type="ECO:0000256" key="8">
    <source>
        <dbReference type="SAM" id="MobiDB-lite"/>
    </source>
</evidence>
<dbReference type="RefSeq" id="XP_064705108.1">
    <property type="nucleotide sequence ID" value="XM_064847387.1"/>
</dbReference>
<dbReference type="GO" id="GO:0017056">
    <property type="term" value="F:structural constituent of nuclear pore"/>
    <property type="evidence" value="ECO:0007669"/>
    <property type="project" value="InterPro"/>
</dbReference>
<dbReference type="GO" id="GO:0005643">
    <property type="term" value="C:nuclear pore"/>
    <property type="evidence" value="ECO:0007669"/>
    <property type="project" value="UniProtKB-SubCell"/>
</dbReference>
<feature type="region of interest" description="Disordered" evidence="8">
    <location>
        <begin position="734"/>
        <end position="755"/>
    </location>
</feature>
<keyword evidence="3" id="KW-0509">mRNA transport</keyword>
<gene>
    <name evidence="9" type="ORF">LTR84_003803</name>
</gene>
<evidence type="ECO:0000313" key="9">
    <source>
        <dbReference type="EMBL" id="KAK5050522.1"/>
    </source>
</evidence>
<evidence type="ECO:0000256" key="5">
    <source>
        <dbReference type="ARBA" id="ARBA00023010"/>
    </source>
</evidence>
<feature type="compositionally biased region" description="Basic and acidic residues" evidence="8">
    <location>
        <begin position="745"/>
        <end position="755"/>
    </location>
</feature>
<keyword evidence="6" id="KW-0906">Nuclear pore complex</keyword>
<dbReference type="GO" id="GO:0000055">
    <property type="term" value="P:ribosomal large subunit export from nucleus"/>
    <property type="evidence" value="ECO:0007669"/>
    <property type="project" value="InterPro"/>
</dbReference>
<comment type="subcellular location">
    <subcellularLocation>
        <location evidence="1">Nucleus</location>
        <location evidence="1">Nuclear pore complex</location>
    </subcellularLocation>
</comment>
<dbReference type="EMBL" id="JAVRRD010000017">
    <property type="protein sequence ID" value="KAK5050522.1"/>
    <property type="molecule type" value="Genomic_DNA"/>
</dbReference>